<dbReference type="NCBIfam" id="TIGR00089">
    <property type="entry name" value="MiaB/RimO family radical SAM methylthiotransferase"/>
    <property type="match status" value="1"/>
</dbReference>
<dbReference type="InterPro" id="IPR006463">
    <property type="entry name" value="MiaB_methiolase"/>
</dbReference>
<feature type="binding site" evidence="13">
    <location>
        <position position="176"/>
    </location>
    <ligand>
        <name>[4Fe-4S] cluster</name>
        <dbReference type="ChEBI" id="CHEBI:49883"/>
        <label>2</label>
        <note>4Fe-4S-S-AdoMet</note>
    </ligand>
</feature>
<dbReference type="InterPro" id="IPR013848">
    <property type="entry name" value="Methylthiotransferase_N"/>
</dbReference>
<feature type="binding site" evidence="13">
    <location>
        <position position="173"/>
    </location>
    <ligand>
        <name>[4Fe-4S] cluster</name>
        <dbReference type="ChEBI" id="CHEBI:49883"/>
        <label>2</label>
        <note>4Fe-4S-S-AdoMet</note>
    </ligand>
</feature>
<evidence type="ECO:0000256" key="11">
    <source>
        <dbReference type="ARBA" id="ARBA00080698"/>
    </source>
</evidence>
<dbReference type="SFLD" id="SFLDF00273">
    <property type="entry name" value="(dimethylallyl)adenosine_tRNA"/>
    <property type="match status" value="1"/>
</dbReference>
<dbReference type="EMBL" id="CP036526">
    <property type="protein sequence ID" value="QDT13727.1"/>
    <property type="molecule type" value="Genomic_DNA"/>
</dbReference>
<proteinExistence type="inferred from homology"/>
<feature type="domain" description="MTTase N-terminal" evidence="15">
    <location>
        <begin position="3"/>
        <end position="119"/>
    </location>
</feature>
<evidence type="ECO:0000256" key="6">
    <source>
        <dbReference type="ARBA" id="ARBA00022723"/>
    </source>
</evidence>
<dbReference type="FunFam" id="3.40.50.12160:FF:000003">
    <property type="entry name" value="CDK5 regulatory subunit-associated protein 1"/>
    <property type="match status" value="1"/>
</dbReference>
<dbReference type="Pfam" id="PF00919">
    <property type="entry name" value="UPF0004"/>
    <property type="match status" value="1"/>
</dbReference>
<dbReference type="SMART" id="SM00729">
    <property type="entry name" value="Elp3"/>
    <property type="match status" value="1"/>
</dbReference>
<dbReference type="SUPFAM" id="SSF102114">
    <property type="entry name" value="Radical SAM enzymes"/>
    <property type="match status" value="1"/>
</dbReference>
<evidence type="ECO:0000259" key="16">
    <source>
        <dbReference type="PROSITE" id="PS51918"/>
    </source>
</evidence>
<keyword evidence="8 13" id="KW-0411">Iron-sulfur</keyword>
<dbReference type="GO" id="GO:0005829">
    <property type="term" value="C:cytosol"/>
    <property type="evidence" value="ECO:0007669"/>
    <property type="project" value="TreeGrafter"/>
</dbReference>
<gene>
    <name evidence="13 17" type="primary">miaB</name>
    <name evidence="17" type="ORF">K239x_57470</name>
</gene>
<keyword evidence="7 13" id="KW-0408">Iron</keyword>
<dbReference type="PROSITE" id="PS51918">
    <property type="entry name" value="RADICAL_SAM"/>
    <property type="match status" value="1"/>
</dbReference>
<evidence type="ECO:0000256" key="4">
    <source>
        <dbReference type="ARBA" id="ARBA00022679"/>
    </source>
</evidence>
<dbReference type="InterPro" id="IPR038135">
    <property type="entry name" value="Methylthiotransferase_N_sf"/>
</dbReference>
<dbReference type="OrthoDB" id="9805215at2"/>
<comment type="catalytic activity">
    <reaction evidence="13">
        <text>N(6)-dimethylallyladenosine(37) in tRNA + (sulfur carrier)-SH + AH2 + 2 S-adenosyl-L-methionine = 2-methylsulfanyl-N(6)-dimethylallyladenosine(37) in tRNA + (sulfur carrier)-H + 5'-deoxyadenosine + L-methionine + A + S-adenosyl-L-homocysteine + 2 H(+)</text>
        <dbReference type="Rhea" id="RHEA:37067"/>
        <dbReference type="Rhea" id="RHEA-COMP:10375"/>
        <dbReference type="Rhea" id="RHEA-COMP:10376"/>
        <dbReference type="Rhea" id="RHEA-COMP:14737"/>
        <dbReference type="Rhea" id="RHEA-COMP:14739"/>
        <dbReference type="ChEBI" id="CHEBI:13193"/>
        <dbReference type="ChEBI" id="CHEBI:15378"/>
        <dbReference type="ChEBI" id="CHEBI:17319"/>
        <dbReference type="ChEBI" id="CHEBI:17499"/>
        <dbReference type="ChEBI" id="CHEBI:29917"/>
        <dbReference type="ChEBI" id="CHEBI:57844"/>
        <dbReference type="ChEBI" id="CHEBI:57856"/>
        <dbReference type="ChEBI" id="CHEBI:59789"/>
        <dbReference type="ChEBI" id="CHEBI:64428"/>
        <dbReference type="ChEBI" id="CHEBI:74415"/>
        <dbReference type="ChEBI" id="CHEBI:74417"/>
        <dbReference type="EC" id="2.8.4.3"/>
    </reaction>
</comment>
<evidence type="ECO:0000256" key="13">
    <source>
        <dbReference type="HAMAP-Rule" id="MF_01864"/>
    </source>
</evidence>
<organism evidence="17 18">
    <name type="scientific">Stieleria marina</name>
    <dbReference type="NCBI Taxonomy" id="1930275"/>
    <lineage>
        <taxon>Bacteria</taxon>
        <taxon>Pseudomonadati</taxon>
        <taxon>Planctomycetota</taxon>
        <taxon>Planctomycetia</taxon>
        <taxon>Pirellulales</taxon>
        <taxon>Pirellulaceae</taxon>
        <taxon>Stieleria</taxon>
    </lineage>
</organism>
<evidence type="ECO:0000256" key="12">
    <source>
        <dbReference type="ARBA" id="ARBA00081141"/>
    </source>
</evidence>
<dbReference type="PROSITE" id="PS51449">
    <property type="entry name" value="MTTASE_N"/>
    <property type="match status" value="1"/>
</dbReference>
<evidence type="ECO:0000313" key="17">
    <source>
        <dbReference type="EMBL" id="QDT13727.1"/>
    </source>
</evidence>
<reference evidence="17 18" key="1">
    <citation type="submission" date="2019-02" db="EMBL/GenBank/DDBJ databases">
        <title>Deep-cultivation of Planctomycetes and their phenomic and genomic characterization uncovers novel biology.</title>
        <authorList>
            <person name="Wiegand S."/>
            <person name="Jogler M."/>
            <person name="Boedeker C."/>
            <person name="Pinto D."/>
            <person name="Vollmers J."/>
            <person name="Rivas-Marin E."/>
            <person name="Kohn T."/>
            <person name="Peeters S.H."/>
            <person name="Heuer A."/>
            <person name="Rast P."/>
            <person name="Oberbeckmann S."/>
            <person name="Bunk B."/>
            <person name="Jeske O."/>
            <person name="Meyerdierks A."/>
            <person name="Storesund J.E."/>
            <person name="Kallscheuer N."/>
            <person name="Luecker S."/>
            <person name="Lage O.M."/>
            <person name="Pohl T."/>
            <person name="Merkel B.J."/>
            <person name="Hornburger P."/>
            <person name="Mueller R.-W."/>
            <person name="Bruemmer F."/>
            <person name="Labrenz M."/>
            <person name="Spormann A.M."/>
            <person name="Op den Camp H."/>
            <person name="Overmann J."/>
            <person name="Amann R."/>
            <person name="Jetten M.S.M."/>
            <person name="Mascher T."/>
            <person name="Medema M.H."/>
            <person name="Devos D.P."/>
            <person name="Kaster A.-K."/>
            <person name="Ovreas L."/>
            <person name="Rohde M."/>
            <person name="Galperin M.Y."/>
            <person name="Jogler C."/>
        </authorList>
    </citation>
    <scope>NUCLEOTIDE SEQUENCE [LARGE SCALE GENOMIC DNA]</scope>
    <source>
        <strain evidence="17 18">K23_9</strain>
    </source>
</reference>
<keyword evidence="18" id="KW-1185">Reference proteome</keyword>
<dbReference type="AlphaFoldDB" id="A0A517P2Y0"/>
<dbReference type="Proteomes" id="UP000319817">
    <property type="component" value="Chromosome"/>
</dbReference>
<dbReference type="SFLD" id="SFLDG01061">
    <property type="entry name" value="methylthiotransferase"/>
    <property type="match status" value="1"/>
</dbReference>
<keyword evidence="13" id="KW-0819">tRNA processing</keyword>
<comment type="similarity">
    <text evidence="13">Belongs to the methylthiotransferase family. MiaB subfamily.</text>
</comment>
<dbReference type="RefSeq" id="WP_145421516.1">
    <property type="nucleotide sequence ID" value="NZ_CP036526.1"/>
</dbReference>
<evidence type="ECO:0000256" key="8">
    <source>
        <dbReference type="ARBA" id="ARBA00023014"/>
    </source>
</evidence>
<evidence type="ECO:0000256" key="5">
    <source>
        <dbReference type="ARBA" id="ARBA00022691"/>
    </source>
</evidence>
<keyword evidence="2 13" id="KW-0004">4Fe-4S</keyword>
<dbReference type="NCBIfam" id="TIGR01574">
    <property type="entry name" value="miaB-methiolase"/>
    <property type="match status" value="1"/>
</dbReference>
<dbReference type="InterPro" id="IPR007197">
    <property type="entry name" value="rSAM"/>
</dbReference>
<evidence type="ECO:0000256" key="3">
    <source>
        <dbReference type="ARBA" id="ARBA00022490"/>
    </source>
</evidence>
<comment type="function">
    <text evidence="1 13">Catalyzes the methylthiolation of N6-(dimethylallyl)adenosine (i(6)A), leading to the formation of 2-methylthio-N6-(dimethylallyl)adenosine (ms(2)i(6)A) at position 37 in tRNAs that read codons beginning with uridine.</text>
</comment>
<dbReference type="Gene3D" id="3.40.50.12160">
    <property type="entry name" value="Methylthiotransferase, N-terminal domain"/>
    <property type="match status" value="1"/>
</dbReference>
<feature type="domain" description="Radical SAM core" evidence="16">
    <location>
        <begin position="155"/>
        <end position="387"/>
    </location>
</feature>
<dbReference type="GO" id="GO:0046872">
    <property type="term" value="F:metal ion binding"/>
    <property type="evidence" value="ECO:0007669"/>
    <property type="project" value="UniProtKB-KW"/>
</dbReference>
<dbReference type="InterPro" id="IPR023404">
    <property type="entry name" value="rSAM_horseshoe"/>
</dbReference>
<keyword evidence="4 13" id="KW-0808">Transferase</keyword>
<keyword evidence="5 13" id="KW-0949">S-adenosyl-L-methionine</keyword>
<protein>
    <recommendedName>
        <fullName evidence="10 13">tRNA-2-methylthio-N(6)-dimethylallyladenosine synthase</fullName>
        <ecNumber evidence="9 13">2.8.4.3</ecNumber>
    </recommendedName>
    <alternativeName>
        <fullName evidence="12 13">(Dimethylallyl)adenosine tRNA methylthiotransferase MiaB</fullName>
    </alternativeName>
    <alternativeName>
        <fullName evidence="11 13">tRNA-i(6)A37 methylthiotransferase</fullName>
    </alternativeName>
</protein>
<keyword evidence="3 13" id="KW-0963">Cytoplasm</keyword>
<dbReference type="SFLD" id="SFLDS00029">
    <property type="entry name" value="Radical_SAM"/>
    <property type="match status" value="1"/>
</dbReference>
<evidence type="ECO:0000256" key="1">
    <source>
        <dbReference type="ARBA" id="ARBA00003234"/>
    </source>
</evidence>
<dbReference type="EC" id="2.8.4.3" evidence="9 13"/>
<dbReference type="Pfam" id="PF01938">
    <property type="entry name" value="TRAM"/>
    <property type="match status" value="1"/>
</dbReference>
<evidence type="ECO:0000259" key="14">
    <source>
        <dbReference type="PROSITE" id="PS50926"/>
    </source>
</evidence>
<feature type="binding site" evidence="13">
    <location>
        <position position="169"/>
    </location>
    <ligand>
        <name>[4Fe-4S] cluster</name>
        <dbReference type="ChEBI" id="CHEBI:49883"/>
        <label>2</label>
        <note>4Fe-4S-S-AdoMet</note>
    </ligand>
</feature>
<name>A0A517P2Y0_9BACT</name>
<sequence>MNKKVYIKTVGCQMNVLDSEMVVADLKRHGYTVVETPREADCVLYNTCSVREHAEEKVYSALGKLKQAKKQNPDKIIGIMGCMAQKDQEIIFKRAPYVDLIVGPGQLHTIPGLLEKVQTGEGRQMAVSLSRKGGSQLTIARSHETFDPLRDPAMRPTPFQAYLRIQIGCDKFCTYCVVPNTRGPEQGRAPDQILSEATILADQGCKEITLLGQTVNSYKHIDGDTTTDMASLLEQLHDVSGIERIKFVTNYPKDMTERLLTTIRDLPKVSPYLHVPAQSGSDAVLKRMKRGYTIADYMEMFERIETILPHATVSSDFIVGFCGETEEDFQKSVKLIERCRFKNSFIFQYSVRPGTKASERLEDDIPREVKARRNNELLAMQDKVAKEDNLKLVGETVRVLVEGPSKKSLRDGDDDSPVVQMIGRTHRDRIVAFDGNRRQAGQFLDIQIDDASCHTLVGRVKTVDVVTIGGV</sequence>
<evidence type="ECO:0000256" key="9">
    <source>
        <dbReference type="ARBA" id="ARBA00033765"/>
    </source>
</evidence>
<comment type="subcellular location">
    <subcellularLocation>
        <location evidence="13">Cytoplasm</location>
    </subcellularLocation>
</comment>
<comment type="cofactor">
    <cofactor evidence="13">
        <name>[4Fe-4S] cluster</name>
        <dbReference type="ChEBI" id="CHEBI:49883"/>
    </cofactor>
    <text evidence="13">Binds 2 [4Fe-4S] clusters. One cluster is coordinated with 3 cysteines and an exchangeable S-adenosyl-L-methionine.</text>
</comment>
<dbReference type="Gene3D" id="3.80.30.20">
    <property type="entry name" value="tm_1862 like domain"/>
    <property type="match status" value="1"/>
</dbReference>
<dbReference type="GO" id="GO:0035597">
    <property type="term" value="F:tRNA-2-methylthio-N(6)-dimethylallyladenosine(37) synthase activity"/>
    <property type="evidence" value="ECO:0007669"/>
    <property type="project" value="UniProtKB-EC"/>
</dbReference>
<feature type="binding site" evidence="13">
    <location>
        <position position="12"/>
    </location>
    <ligand>
        <name>[4Fe-4S] cluster</name>
        <dbReference type="ChEBI" id="CHEBI:49883"/>
        <label>1</label>
    </ligand>
</feature>
<evidence type="ECO:0000256" key="7">
    <source>
        <dbReference type="ARBA" id="ARBA00023004"/>
    </source>
</evidence>
<dbReference type="Pfam" id="PF04055">
    <property type="entry name" value="Radical_SAM"/>
    <property type="match status" value="1"/>
</dbReference>
<dbReference type="InterPro" id="IPR006638">
    <property type="entry name" value="Elp3/MiaA/NifB-like_rSAM"/>
</dbReference>
<evidence type="ECO:0000259" key="15">
    <source>
        <dbReference type="PROSITE" id="PS51449"/>
    </source>
</evidence>
<dbReference type="PANTHER" id="PTHR43020:SF2">
    <property type="entry name" value="MITOCHONDRIAL TRNA METHYLTHIOTRANSFERASE CDK5RAP1"/>
    <property type="match status" value="1"/>
</dbReference>
<dbReference type="PANTHER" id="PTHR43020">
    <property type="entry name" value="CDK5 REGULATORY SUBUNIT-ASSOCIATED PROTEIN 1"/>
    <property type="match status" value="1"/>
</dbReference>
<accession>A0A517P2Y0</accession>
<dbReference type="InterPro" id="IPR005839">
    <property type="entry name" value="Methylthiotransferase"/>
</dbReference>
<dbReference type="InterPro" id="IPR002792">
    <property type="entry name" value="TRAM_dom"/>
</dbReference>
<dbReference type="HAMAP" id="MF_01864">
    <property type="entry name" value="tRNA_metthiotr_MiaB"/>
    <property type="match status" value="1"/>
</dbReference>
<feature type="binding site" evidence="13">
    <location>
        <position position="82"/>
    </location>
    <ligand>
        <name>[4Fe-4S] cluster</name>
        <dbReference type="ChEBI" id="CHEBI:49883"/>
        <label>1</label>
    </ligand>
</feature>
<dbReference type="CDD" id="cd01335">
    <property type="entry name" value="Radical_SAM"/>
    <property type="match status" value="1"/>
</dbReference>
<dbReference type="PROSITE" id="PS50926">
    <property type="entry name" value="TRAM"/>
    <property type="match status" value="1"/>
</dbReference>
<dbReference type="InterPro" id="IPR020612">
    <property type="entry name" value="Methylthiotransferase_CS"/>
</dbReference>
<dbReference type="InterPro" id="IPR058240">
    <property type="entry name" value="rSAM_sf"/>
</dbReference>
<feature type="binding site" evidence="13">
    <location>
        <position position="48"/>
    </location>
    <ligand>
        <name>[4Fe-4S] cluster</name>
        <dbReference type="ChEBI" id="CHEBI:49883"/>
        <label>1</label>
    </ligand>
</feature>
<dbReference type="PROSITE" id="PS01278">
    <property type="entry name" value="MTTASE_RADICAL"/>
    <property type="match status" value="1"/>
</dbReference>
<dbReference type="SFLD" id="SFLDG01082">
    <property type="entry name" value="B12-binding_domain_containing"/>
    <property type="match status" value="1"/>
</dbReference>
<evidence type="ECO:0000256" key="2">
    <source>
        <dbReference type="ARBA" id="ARBA00022485"/>
    </source>
</evidence>
<keyword evidence="6 13" id="KW-0479">Metal-binding</keyword>
<dbReference type="FunFam" id="3.80.30.20:FF:000001">
    <property type="entry name" value="tRNA-2-methylthio-N(6)-dimethylallyladenosine synthase 2"/>
    <property type="match status" value="1"/>
</dbReference>
<dbReference type="GO" id="GO:0051539">
    <property type="term" value="F:4 iron, 4 sulfur cluster binding"/>
    <property type="evidence" value="ECO:0007669"/>
    <property type="project" value="UniProtKB-UniRule"/>
</dbReference>
<evidence type="ECO:0000256" key="10">
    <source>
        <dbReference type="ARBA" id="ARBA00068570"/>
    </source>
</evidence>
<feature type="domain" description="TRAM" evidence="14">
    <location>
        <begin position="390"/>
        <end position="462"/>
    </location>
</feature>
<evidence type="ECO:0000313" key="18">
    <source>
        <dbReference type="Proteomes" id="UP000319817"/>
    </source>
</evidence>
<comment type="subunit">
    <text evidence="13">Monomer.</text>
</comment>